<dbReference type="InterPro" id="IPR000719">
    <property type="entry name" value="Prot_kinase_dom"/>
</dbReference>
<dbReference type="GO" id="GO:0005886">
    <property type="term" value="C:plasma membrane"/>
    <property type="evidence" value="ECO:0007669"/>
    <property type="project" value="TreeGrafter"/>
</dbReference>
<keyword evidence="4" id="KW-1133">Transmembrane helix</keyword>
<keyword evidence="1" id="KW-0547">Nucleotide-binding</keyword>
<dbReference type="Proteomes" id="UP001141552">
    <property type="component" value="Unassembled WGS sequence"/>
</dbReference>
<protein>
    <recommendedName>
        <fullName evidence="5">Protein kinase domain-containing protein</fullName>
    </recommendedName>
</protein>
<reference evidence="6" key="2">
    <citation type="journal article" date="2023" name="Plants (Basel)">
        <title>Annotation of the Turnera subulata (Passifloraceae) Draft Genome Reveals the S-Locus Evolved after the Divergence of Turneroideae from Passifloroideae in a Stepwise Manner.</title>
        <authorList>
            <person name="Henning P.M."/>
            <person name="Roalson E.H."/>
            <person name="Mir W."/>
            <person name="McCubbin A.G."/>
            <person name="Shore J.S."/>
        </authorList>
    </citation>
    <scope>NUCLEOTIDE SEQUENCE</scope>
    <source>
        <strain evidence="6">F60SS</strain>
    </source>
</reference>
<evidence type="ECO:0000259" key="5">
    <source>
        <dbReference type="PROSITE" id="PS50011"/>
    </source>
</evidence>
<evidence type="ECO:0000256" key="4">
    <source>
        <dbReference type="SAM" id="Phobius"/>
    </source>
</evidence>
<sequence>MFLFCHSSPFTFCGASLQATPTPTAISIPPSTSIAPPPAGSTTIITSTIPITFTPTSSPLKHHPHSTSTALIIITASIALALIILIMGCLIKYLRLHFRRKPAAVKHVSGGATGDIECEIGRPDPPNNTKENHEISGDASARKYSWEEIQKLTANFEQMIGSGGFSRVYLAHLPGSIPGAIKIHTSSDHLNRLFTQELDILLQLRHDNIVKLLGYCDQQDEGALVFEYIPNGSLQEKLHGDKEILTTKDDDEKKIKGSIRPWVLPWRNRMAIAFQLAQALEYLHEKCEVQIVHGDIKPSNILLDGELNCKLCDFGFAKMGFSGAVMTPPIMNSSGGRTVRRKQQLMMGSPGYTDPHYLRTGIASKKNDVYSFGVVMLELVTGMEAFCEEKGQLLTSVMGPMLRAMATTTTSANNYECEAAAVKVAEMVDPALGGDFDVKEVRAIMSLAALCVAHLPSLRPSATQIIRTLSHNIPSISTAQHYSLPKHCCNSQ</sequence>
<reference evidence="6" key="1">
    <citation type="submission" date="2022-02" db="EMBL/GenBank/DDBJ databases">
        <authorList>
            <person name="Henning P.M."/>
            <person name="McCubbin A.G."/>
            <person name="Shore J.S."/>
        </authorList>
    </citation>
    <scope>NUCLEOTIDE SEQUENCE</scope>
    <source>
        <strain evidence="6">F60SS</strain>
        <tissue evidence="6">Leaves</tissue>
    </source>
</reference>
<proteinExistence type="predicted"/>
<gene>
    <name evidence="6" type="ORF">Tsubulata_002656</name>
</gene>
<dbReference type="InterPro" id="IPR008271">
    <property type="entry name" value="Ser/Thr_kinase_AS"/>
</dbReference>
<dbReference type="Gene3D" id="1.10.510.10">
    <property type="entry name" value="Transferase(Phosphotransferase) domain 1"/>
    <property type="match status" value="1"/>
</dbReference>
<dbReference type="PANTHER" id="PTHR27001">
    <property type="entry name" value="OS01G0253100 PROTEIN"/>
    <property type="match status" value="1"/>
</dbReference>
<dbReference type="Pfam" id="PF00069">
    <property type="entry name" value="Pkinase"/>
    <property type="match status" value="1"/>
</dbReference>
<feature type="region of interest" description="Disordered" evidence="3">
    <location>
        <begin position="116"/>
        <end position="138"/>
    </location>
</feature>
<dbReference type="AlphaFoldDB" id="A0A9Q0G878"/>
<feature type="domain" description="Protein kinase" evidence="5">
    <location>
        <begin position="154"/>
        <end position="474"/>
    </location>
</feature>
<dbReference type="PROSITE" id="PS50011">
    <property type="entry name" value="PROTEIN_KINASE_DOM"/>
    <property type="match status" value="1"/>
</dbReference>
<keyword evidence="7" id="KW-1185">Reference proteome</keyword>
<dbReference type="GO" id="GO:0005524">
    <property type="term" value="F:ATP binding"/>
    <property type="evidence" value="ECO:0007669"/>
    <property type="project" value="UniProtKB-KW"/>
</dbReference>
<keyword evidence="2" id="KW-0067">ATP-binding</keyword>
<dbReference type="InterPro" id="IPR011009">
    <property type="entry name" value="Kinase-like_dom_sf"/>
</dbReference>
<evidence type="ECO:0000256" key="2">
    <source>
        <dbReference type="ARBA" id="ARBA00022840"/>
    </source>
</evidence>
<evidence type="ECO:0000256" key="3">
    <source>
        <dbReference type="SAM" id="MobiDB-lite"/>
    </source>
</evidence>
<name>A0A9Q0G878_9ROSI</name>
<dbReference type="GO" id="GO:0004672">
    <property type="term" value="F:protein kinase activity"/>
    <property type="evidence" value="ECO:0007669"/>
    <property type="project" value="InterPro"/>
</dbReference>
<dbReference type="Gene3D" id="3.30.200.20">
    <property type="entry name" value="Phosphorylase Kinase, domain 1"/>
    <property type="match status" value="1"/>
</dbReference>
<feature type="transmembrane region" description="Helical" evidence="4">
    <location>
        <begin position="70"/>
        <end position="91"/>
    </location>
</feature>
<dbReference type="PROSITE" id="PS00108">
    <property type="entry name" value="PROTEIN_KINASE_ST"/>
    <property type="match status" value="1"/>
</dbReference>
<dbReference type="SUPFAM" id="SSF56112">
    <property type="entry name" value="Protein kinase-like (PK-like)"/>
    <property type="match status" value="1"/>
</dbReference>
<keyword evidence="4" id="KW-0472">Membrane</keyword>
<accession>A0A9Q0G878</accession>
<evidence type="ECO:0000313" key="7">
    <source>
        <dbReference type="Proteomes" id="UP001141552"/>
    </source>
</evidence>
<organism evidence="6 7">
    <name type="scientific">Turnera subulata</name>
    <dbReference type="NCBI Taxonomy" id="218843"/>
    <lineage>
        <taxon>Eukaryota</taxon>
        <taxon>Viridiplantae</taxon>
        <taxon>Streptophyta</taxon>
        <taxon>Embryophyta</taxon>
        <taxon>Tracheophyta</taxon>
        <taxon>Spermatophyta</taxon>
        <taxon>Magnoliopsida</taxon>
        <taxon>eudicotyledons</taxon>
        <taxon>Gunneridae</taxon>
        <taxon>Pentapetalae</taxon>
        <taxon>rosids</taxon>
        <taxon>fabids</taxon>
        <taxon>Malpighiales</taxon>
        <taxon>Passifloraceae</taxon>
        <taxon>Turnera</taxon>
    </lineage>
</organism>
<dbReference type="PANTHER" id="PTHR27001:SF585">
    <property type="entry name" value="OS02G0648100 PROTEIN"/>
    <property type="match status" value="1"/>
</dbReference>
<keyword evidence="4" id="KW-0812">Transmembrane</keyword>
<dbReference type="EMBL" id="JAKUCV010001841">
    <property type="protein sequence ID" value="KAJ4844916.1"/>
    <property type="molecule type" value="Genomic_DNA"/>
</dbReference>
<comment type="caution">
    <text evidence="6">The sequence shown here is derived from an EMBL/GenBank/DDBJ whole genome shotgun (WGS) entry which is preliminary data.</text>
</comment>
<evidence type="ECO:0000313" key="6">
    <source>
        <dbReference type="EMBL" id="KAJ4844916.1"/>
    </source>
</evidence>
<dbReference type="OrthoDB" id="339325at2759"/>
<evidence type="ECO:0000256" key="1">
    <source>
        <dbReference type="ARBA" id="ARBA00022741"/>
    </source>
</evidence>
<dbReference type="SMART" id="SM00220">
    <property type="entry name" value="S_TKc"/>
    <property type="match status" value="1"/>
</dbReference>